<gene>
    <name evidence="2" type="ORF">C7S16_1251</name>
</gene>
<feature type="compositionally biased region" description="Basic residues" evidence="1">
    <location>
        <begin position="19"/>
        <end position="29"/>
    </location>
</feature>
<comment type="caution">
    <text evidence="2">The sequence shown here is derived from an EMBL/GenBank/DDBJ whole genome shotgun (WGS) entry which is preliminary data.</text>
</comment>
<name>A0AAW9D6H0_BURTH</name>
<dbReference type="Proteomes" id="UP001272137">
    <property type="component" value="Unassembled WGS sequence"/>
</dbReference>
<evidence type="ECO:0000256" key="1">
    <source>
        <dbReference type="SAM" id="MobiDB-lite"/>
    </source>
</evidence>
<evidence type="ECO:0000313" key="2">
    <source>
        <dbReference type="EMBL" id="MDW9257377.1"/>
    </source>
</evidence>
<protein>
    <submittedName>
        <fullName evidence="2">Uncharacterized protein</fullName>
    </submittedName>
</protein>
<dbReference type="EMBL" id="QXCT01000002">
    <property type="protein sequence ID" value="MDW9257377.1"/>
    <property type="molecule type" value="Genomic_DNA"/>
</dbReference>
<accession>A0AAW9D6H0</accession>
<proteinExistence type="predicted"/>
<feature type="region of interest" description="Disordered" evidence="1">
    <location>
        <begin position="1"/>
        <end position="59"/>
    </location>
</feature>
<sequence>MNGGARAECGSSAPARRDSRPRRRAVRRGGGRDFVPATNEYAPETGVRRATPSRRTRNR</sequence>
<reference evidence="2" key="1">
    <citation type="submission" date="2018-08" db="EMBL/GenBank/DDBJ databases">
        <title>Identification of Burkholderia cepacia strains that express a Burkholderia pseudomallei-like capsular polysaccharide.</title>
        <authorList>
            <person name="Burtnick M.N."/>
            <person name="Vongsouvath M."/>
            <person name="Newton P."/>
            <person name="Wuthiekanun V."/>
            <person name="Limmathurotsakul D."/>
            <person name="Brett P.J."/>
            <person name="Chantratita N."/>
            <person name="Dance D.A."/>
        </authorList>
    </citation>
    <scope>NUCLEOTIDE SEQUENCE</scope>
    <source>
        <strain evidence="2">SBXCC001</strain>
    </source>
</reference>
<evidence type="ECO:0000313" key="3">
    <source>
        <dbReference type="Proteomes" id="UP001272137"/>
    </source>
</evidence>
<organism evidence="2 3">
    <name type="scientific">Burkholderia thailandensis</name>
    <dbReference type="NCBI Taxonomy" id="57975"/>
    <lineage>
        <taxon>Bacteria</taxon>
        <taxon>Pseudomonadati</taxon>
        <taxon>Pseudomonadota</taxon>
        <taxon>Betaproteobacteria</taxon>
        <taxon>Burkholderiales</taxon>
        <taxon>Burkholderiaceae</taxon>
        <taxon>Burkholderia</taxon>
        <taxon>pseudomallei group</taxon>
    </lineage>
</organism>
<dbReference type="AlphaFoldDB" id="A0AAW9D6H0"/>